<dbReference type="FunFam" id="1.10.10.10:FF:000001">
    <property type="entry name" value="LysR family transcriptional regulator"/>
    <property type="match status" value="1"/>
</dbReference>
<evidence type="ECO:0000256" key="4">
    <source>
        <dbReference type="ARBA" id="ARBA00023159"/>
    </source>
</evidence>
<feature type="region of interest" description="Disordered" evidence="6">
    <location>
        <begin position="305"/>
        <end position="338"/>
    </location>
</feature>
<feature type="domain" description="HTH lysR-type" evidence="7">
    <location>
        <begin position="6"/>
        <end position="63"/>
    </location>
</feature>
<name>A0A6B0XZH3_9RHOB</name>
<evidence type="ECO:0000259" key="7">
    <source>
        <dbReference type="PROSITE" id="PS50931"/>
    </source>
</evidence>
<dbReference type="InterPro" id="IPR036390">
    <property type="entry name" value="WH_DNA-bd_sf"/>
</dbReference>
<dbReference type="InterPro" id="IPR000847">
    <property type="entry name" value="LysR_HTH_N"/>
</dbReference>
<keyword evidence="5" id="KW-0804">Transcription</keyword>
<keyword evidence="3" id="KW-0238">DNA-binding</keyword>
<dbReference type="PANTHER" id="PTHR30293:SF0">
    <property type="entry name" value="NITROGEN ASSIMILATION REGULATORY PROTEIN NAC"/>
    <property type="match status" value="1"/>
</dbReference>
<keyword evidence="4" id="KW-0010">Activator</keyword>
<dbReference type="GO" id="GO:0003677">
    <property type="term" value="F:DNA binding"/>
    <property type="evidence" value="ECO:0007669"/>
    <property type="project" value="UniProtKB-KW"/>
</dbReference>
<organism evidence="8">
    <name type="scientific">Boseongicola sp. SB0664_bin_43</name>
    <dbReference type="NCBI Taxonomy" id="2604844"/>
    <lineage>
        <taxon>Bacteria</taxon>
        <taxon>Pseudomonadati</taxon>
        <taxon>Pseudomonadota</taxon>
        <taxon>Alphaproteobacteria</taxon>
        <taxon>Rhodobacterales</taxon>
        <taxon>Paracoccaceae</taxon>
        <taxon>Boseongicola</taxon>
    </lineage>
</organism>
<dbReference type="GO" id="GO:0003700">
    <property type="term" value="F:DNA-binding transcription factor activity"/>
    <property type="evidence" value="ECO:0007669"/>
    <property type="project" value="InterPro"/>
</dbReference>
<evidence type="ECO:0000256" key="3">
    <source>
        <dbReference type="ARBA" id="ARBA00023125"/>
    </source>
</evidence>
<dbReference type="Gene3D" id="3.40.190.10">
    <property type="entry name" value="Periplasmic binding protein-like II"/>
    <property type="match status" value="2"/>
</dbReference>
<evidence type="ECO:0000256" key="5">
    <source>
        <dbReference type="ARBA" id="ARBA00023163"/>
    </source>
</evidence>
<dbReference type="EMBL" id="VXRY01000236">
    <property type="protein sequence ID" value="MXY33605.1"/>
    <property type="molecule type" value="Genomic_DNA"/>
</dbReference>
<evidence type="ECO:0000313" key="8">
    <source>
        <dbReference type="EMBL" id="MXY33605.1"/>
    </source>
</evidence>
<dbReference type="SUPFAM" id="SSF53850">
    <property type="entry name" value="Periplasmic binding protein-like II"/>
    <property type="match status" value="1"/>
</dbReference>
<comment type="caution">
    <text evidence="8">The sequence shown here is derived from an EMBL/GenBank/DDBJ whole genome shotgun (WGS) entry which is preliminary data.</text>
</comment>
<sequence>MASLDYDLRQLRYFVAVSEAGSLSKAAVELSVAQSALSHHMGQMEGRLGVALLARSSKGVRLTENGRRFLDHARAILAAVDAATNDVRDDAREPGGLVRVGITLTVAPALIGSLMARLAKVAPRVSLRVEERLSPHLVQAVGNGEIDVAVCFNAGDDRRVKGIALFEEDVCLVGAAGLVGETGASVTLEEALSYPLLLPGRDHVLRGMIDRVALFRNHPIEVRHECLSLHSLYCGLEQGIGATLISKFSALPLWRQGKVVCRRVVEPNVTRRLFVATSAERPITNAQNVVMEQAMACIRASVAGKEWPDTRSVEPGERTRPDREPRPAQLDLHTEGRS</sequence>
<dbReference type="PANTHER" id="PTHR30293">
    <property type="entry name" value="TRANSCRIPTIONAL REGULATORY PROTEIN NAC-RELATED"/>
    <property type="match status" value="1"/>
</dbReference>
<dbReference type="PROSITE" id="PS50931">
    <property type="entry name" value="HTH_LYSR"/>
    <property type="match status" value="1"/>
</dbReference>
<reference evidence="8" key="1">
    <citation type="submission" date="2019-09" db="EMBL/GenBank/DDBJ databases">
        <title>Characterisation of the sponge microbiome using genome-centric metagenomics.</title>
        <authorList>
            <person name="Engelberts J.P."/>
            <person name="Robbins S.J."/>
            <person name="De Goeij J.M."/>
            <person name="Aranda M."/>
            <person name="Bell S.C."/>
            <person name="Webster N.S."/>
        </authorList>
    </citation>
    <scope>NUCLEOTIDE SEQUENCE</scope>
    <source>
        <strain evidence="8">SB0664_bin_43</strain>
    </source>
</reference>
<dbReference type="InterPro" id="IPR005119">
    <property type="entry name" value="LysR_subst-bd"/>
</dbReference>
<keyword evidence="2" id="KW-0805">Transcription regulation</keyword>
<feature type="compositionally biased region" description="Basic and acidic residues" evidence="6">
    <location>
        <begin position="306"/>
        <end position="338"/>
    </location>
</feature>
<dbReference type="InterPro" id="IPR036388">
    <property type="entry name" value="WH-like_DNA-bd_sf"/>
</dbReference>
<protein>
    <submittedName>
        <fullName evidence="8">LysR family transcriptional regulator</fullName>
    </submittedName>
</protein>
<comment type="similarity">
    <text evidence="1">Belongs to the LysR transcriptional regulatory family.</text>
</comment>
<gene>
    <name evidence="8" type="ORF">F4Y60_05855</name>
</gene>
<evidence type="ECO:0000256" key="6">
    <source>
        <dbReference type="SAM" id="MobiDB-lite"/>
    </source>
</evidence>
<dbReference type="AlphaFoldDB" id="A0A6B0XZH3"/>
<dbReference type="Pfam" id="PF03466">
    <property type="entry name" value="LysR_substrate"/>
    <property type="match status" value="1"/>
</dbReference>
<dbReference type="SUPFAM" id="SSF46785">
    <property type="entry name" value="Winged helix' DNA-binding domain"/>
    <property type="match status" value="1"/>
</dbReference>
<accession>A0A6B0XZH3</accession>
<dbReference type="Gene3D" id="1.10.10.10">
    <property type="entry name" value="Winged helix-like DNA-binding domain superfamily/Winged helix DNA-binding domain"/>
    <property type="match status" value="1"/>
</dbReference>
<dbReference type="Pfam" id="PF00126">
    <property type="entry name" value="HTH_1"/>
    <property type="match status" value="1"/>
</dbReference>
<dbReference type="GO" id="GO:2000142">
    <property type="term" value="P:regulation of DNA-templated transcription initiation"/>
    <property type="evidence" value="ECO:0007669"/>
    <property type="project" value="TreeGrafter"/>
</dbReference>
<evidence type="ECO:0000256" key="2">
    <source>
        <dbReference type="ARBA" id="ARBA00023015"/>
    </source>
</evidence>
<evidence type="ECO:0000256" key="1">
    <source>
        <dbReference type="ARBA" id="ARBA00009437"/>
    </source>
</evidence>
<proteinExistence type="inferred from homology"/>